<dbReference type="STRING" id="1317125.SAMN05444128_1487"/>
<dbReference type="PANTHER" id="PTHR34262:SF1">
    <property type="entry name" value="TRANSMEMBRANE PROTEIN 220"/>
    <property type="match status" value="1"/>
</dbReference>
<keyword evidence="1" id="KW-0472">Membrane</keyword>
<sequence length="130" mass="14543">MVPKQLLSTFLGIVFIVFAAMQYNDPDAVIWIAIYLLAAIFSFLVTFNRINQGVLLAAFAAYAVGAVFFWPAKWEGIAIGGGDIKNIEEAREFLGLIFTSLSMLTFALLNRSKARLHPRNPIYRKGKWAN</sequence>
<feature type="transmembrane region" description="Helical" evidence="1">
    <location>
        <begin position="29"/>
        <end position="47"/>
    </location>
</feature>
<name>A0A1R3X6I0_9BACT</name>
<dbReference type="AlphaFoldDB" id="A0A1R3X6I0"/>
<evidence type="ECO:0000256" key="1">
    <source>
        <dbReference type="SAM" id="Phobius"/>
    </source>
</evidence>
<evidence type="ECO:0000313" key="3">
    <source>
        <dbReference type="Proteomes" id="UP000187181"/>
    </source>
</evidence>
<feature type="transmembrane region" description="Helical" evidence="1">
    <location>
        <begin position="92"/>
        <end position="109"/>
    </location>
</feature>
<keyword evidence="3" id="KW-1185">Reference proteome</keyword>
<dbReference type="InterPro" id="IPR029377">
    <property type="entry name" value="TMEM220"/>
</dbReference>
<dbReference type="PANTHER" id="PTHR34262">
    <property type="entry name" value="TRANSMEMBRANE PROTEIN 220"/>
    <property type="match status" value="1"/>
</dbReference>
<accession>A0A1R3X6I0</accession>
<dbReference type="Proteomes" id="UP000187181">
    <property type="component" value="Unassembled WGS sequence"/>
</dbReference>
<organism evidence="2 3">
    <name type="scientific">Pontibacter indicus</name>
    <dbReference type="NCBI Taxonomy" id="1317125"/>
    <lineage>
        <taxon>Bacteria</taxon>
        <taxon>Pseudomonadati</taxon>
        <taxon>Bacteroidota</taxon>
        <taxon>Cytophagia</taxon>
        <taxon>Cytophagales</taxon>
        <taxon>Hymenobacteraceae</taxon>
        <taxon>Pontibacter</taxon>
    </lineage>
</organism>
<evidence type="ECO:0000313" key="2">
    <source>
        <dbReference type="EMBL" id="SIT85079.1"/>
    </source>
</evidence>
<gene>
    <name evidence="2" type="ORF">SAMN05444128_1487</name>
</gene>
<dbReference type="RefSeq" id="WP_076667056.1">
    <property type="nucleotide sequence ID" value="NZ_FTPP01000001.1"/>
</dbReference>
<proteinExistence type="predicted"/>
<keyword evidence="1 2" id="KW-0812">Transmembrane</keyword>
<reference evidence="3" key="1">
    <citation type="submission" date="2017-01" db="EMBL/GenBank/DDBJ databases">
        <authorList>
            <person name="Varghese N."/>
            <person name="Submissions S."/>
        </authorList>
    </citation>
    <scope>NUCLEOTIDE SEQUENCE [LARGE SCALE GENOMIC DNA]</scope>
    <source>
        <strain evidence="3">LP100</strain>
    </source>
</reference>
<dbReference type="OrthoDB" id="329078at2"/>
<dbReference type="Pfam" id="PF15071">
    <property type="entry name" value="TMEM220"/>
    <property type="match status" value="1"/>
</dbReference>
<dbReference type="EMBL" id="FTPP01000001">
    <property type="protein sequence ID" value="SIT85079.1"/>
    <property type="molecule type" value="Genomic_DNA"/>
</dbReference>
<protein>
    <submittedName>
        <fullName evidence="2">Transmembrane family 220, helix</fullName>
    </submittedName>
</protein>
<feature type="transmembrane region" description="Helical" evidence="1">
    <location>
        <begin position="54"/>
        <end position="72"/>
    </location>
</feature>
<keyword evidence="1" id="KW-1133">Transmembrane helix</keyword>